<dbReference type="OrthoDB" id="3783571at2759"/>
<dbReference type="Proteomes" id="UP000799424">
    <property type="component" value="Unassembled WGS sequence"/>
</dbReference>
<name>A0A6A6ZMC4_9PLEO</name>
<evidence type="ECO:0000313" key="2">
    <source>
        <dbReference type="Proteomes" id="UP000799424"/>
    </source>
</evidence>
<organism evidence="1 2">
    <name type="scientific">Ophiobolus disseminans</name>
    <dbReference type="NCBI Taxonomy" id="1469910"/>
    <lineage>
        <taxon>Eukaryota</taxon>
        <taxon>Fungi</taxon>
        <taxon>Dikarya</taxon>
        <taxon>Ascomycota</taxon>
        <taxon>Pezizomycotina</taxon>
        <taxon>Dothideomycetes</taxon>
        <taxon>Pleosporomycetidae</taxon>
        <taxon>Pleosporales</taxon>
        <taxon>Pleosporineae</taxon>
        <taxon>Phaeosphaeriaceae</taxon>
        <taxon>Ophiobolus</taxon>
    </lineage>
</organism>
<proteinExistence type="predicted"/>
<gene>
    <name evidence="1" type="ORF">CC86DRAFT_103319</name>
</gene>
<dbReference type="AlphaFoldDB" id="A0A6A6ZMC4"/>
<reference evidence="1" key="1">
    <citation type="journal article" date="2020" name="Stud. Mycol.">
        <title>101 Dothideomycetes genomes: a test case for predicting lifestyles and emergence of pathogens.</title>
        <authorList>
            <person name="Haridas S."/>
            <person name="Albert R."/>
            <person name="Binder M."/>
            <person name="Bloem J."/>
            <person name="Labutti K."/>
            <person name="Salamov A."/>
            <person name="Andreopoulos B."/>
            <person name="Baker S."/>
            <person name="Barry K."/>
            <person name="Bills G."/>
            <person name="Bluhm B."/>
            <person name="Cannon C."/>
            <person name="Castanera R."/>
            <person name="Culley D."/>
            <person name="Daum C."/>
            <person name="Ezra D."/>
            <person name="Gonzalez J."/>
            <person name="Henrissat B."/>
            <person name="Kuo A."/>
            <person name="Liang C."/>
            <person name="Lipzen A."/>
            <person name="Lutzoni F."/>
            <person name="Magnuson J."/>
            <person name="Mondo S."/>
            <person name="Nolan M."/>
            <person name="Ohm R."/>
            <person name="Pangilinan J."/>
            <person name="Park H.-J."/>
            <person name="Ramirez L."/>
            <person name="Alfaro M."/>
            <person name="Sun H."/>
            <person name="Tritt A."/>
            <person name="Yoshinaga Y."/>
            <person name="Zwiers L.-H."/>
            <person name="Turgeon B."/>
            <person name="Goodwin S."/>
            <person name="Spatafora J."/>
            <person name="Crous P."/>
            <person name="Grigoriev I."/>
        </authorList>
    </citation>
    <scope>NUCLEOTIDE SEQUENCE</scope>
    <source>
        <strain evidence="1">CBS 113818</strain>
    </source>
</reference>
<evidence type="ECO:0000313" key="1">
    <source>
        <dbReference type="EMBL" id="KAF2821385.1"/>
    </source>
</evidence>
<accession>A0A6A6ZMC4</accession>
<protein>
    <submittedName>
        <fullName evidence="1">Uncharacterized protein</fullName>
    </submittedName>
</protein>
<sequence length="81" mass="8837">MSYSSATTPRTSVELAKEAIVSSSSSISSSSTSATSKAHGIWSSIKRHAKEHHQATNAAYATYYGQGQTRPGQEIWQYKRN</sequence>
<keyword evidence="2" id="KW-1185">Reference proteome</keyword>
<dbReference type="EMBL" id="MU006237">
    <property type="protein sequence ID" value="KAF2821385.1"/>
    <property type="molecule type" value="Genomic_DNA"/>
</dbReference>